<protein>
    <submittedName>
        <fullName evidence="2">Sugar ABC transporter substrate-binding protein</fullName>
    </submittedName>
</protein>
<dbReference type="InterPro" id="IPR050490">
    <property type="entry name" value="Bact_solute-bd_prot1"/>
</dbReference>
<feature type="chain" id="PRO_5039454010" evidence="1">
    <location>
        <begin position="29"/>
        <end position="450"/>
    </location>
</feature>
<evidence type="ECO:0000256" key="1">
    <source>
        <dbReference type="SAM" id="SignalP"/>
    </source>
</evidence>
<dbReference type="PROSITE" id="PS51257">
    <property type="entry name" value="PROKAR_LIPOPROTEIN"/>
    <property type="match status" value="1"/>
</dbReference>
<sequence>MSARISKGKLTRFAAITSIAALSLSALAACSSTDSASGSEEASGTITYWASNQGSSVTQDEEILGESIKRFTEETGIEVELEVVPWADLYNRILTAVSSGEGPDVLNIGNTWATTLQASGAFVPFEGEALEAVGGGEKFVPAALATGGAAGQAPTSLPLYSMAYGMYYNTKMFEEAGIKEAPKTWDEFLATAKKLTKDTDDDGKIDQYGFALAGQRTANNAHAAFILGMQNGGELYTEDGKPDFTNDGVVAGVNDWIQLMGEEGVVSKSNAEINDGSVLPGEVMDGNAAMFFDQAPGKSFNAADFKDYAMAPIPLKNADATGPEATQSLVAGINVSVFENSDNKDAALEFVNHLLSVDEQKKLNAKYTSLPSVTEAFDDPAFDTPEQQSKKDILANNAAPMPLFPTEGQMESLVGEAIAKQFARIAQGEKVAEEDVRKALEDAQKQMPAS</sequence>
<name>A0A4Y8TYT6_9MICC</name>
<evidence type="ECO:0000313" key="3">
    <source>
        <dbReference type="Proteomes" id="UP000297638"/>
    </source>
</evidence>
<comment type="caution">
    <text evidence="2">The sequence shown here is derived from an EMBL/GenBank/DDBJ whole genome shotgun (WGS) entry which is preliminary data.</text>
</comment>
<accession>A0A4Y8TYT6</accession>
<dbReference type="SUPFAM" id="SSF53850">
    <property type="entry name" value="Periplasmic binding protein-like II"/>
    <property type="match status" value="1"/>
</dbReference>
<dbReference type="Pfam" id="PF01547">
    <property type="entry name" value="SBP_bac_1"/>
    <property type="match status" value="1"/>
</dbReference>
<dbReference type="AlphaFoldDB" id="A0A4Y8TYT6"/>
<dbReference type="Gene3D" id="3.40.190.10">
    <property type="entry name" value="Periplasmic binding protein-like II"/>
    <property type="match status" value="1"/>
</dbReference>
<dbReference type="EMBL" id="SPDS01000001">
    <property type="protein sequence ID" value="TFH56233.1"/>
    <property type="molecule type" value="Genomic_DNA"/>
</dbReference>
<dbReference type="RefSeq" id="WP_134779487.1">
    <property type="nucleotide sequence ID" value="NZ_SPDS01000001.1"/>
</dbReference>
<gene>
    <name evidence="2" type="ORF">EXY26_04035</name>
</gene>
<dbReference type="Proteomes" id="UP000297638">
    <property type="component" value="Unassembled WGS sequence"/>
</dbReference>
<dbReference type="PANTHER" id="PTHR43649">
    <property type="entry name" value="ARABINOSE-BINDING PROTEIN-RELATED"/>
    <property type="match status" value="1"/>
</dbReference>
<proteinExistence type="predicted"/>
<dbReference type="CDD" id="cd13585">
    <property type="entry name" value="PBP2_TMBP_like"/>
    <property type="match status" value="1"/>
</dbReference>
<dbReference type="InterPro" id="IPR006059">
    <property type="entry name" value="SBP"/>
</dbReference>
<dbReference type="PANTHER" id="PTHR43649:SF12">
    <property type="entry name" value="DIACETYLCHITOBIOSE BINDING PROTEIN DASA"/>
    <property type="match status" value="1"/>
</dbReference>
<feature type="signal peptide" evidence="1">
    <location>
        <begin position="1"/>
        <end position="28"/>
    </location>
</feature>
<keyword evidence="1" id="KW-0732">Signal</keyword>
<organism evidence="2 3">
    <name type="scientific">Glutamicibacter arilaitensis</name>
    <dbReference type="NCBI Taxonomy" id="256701"/>
    <lineage>
        <taxon>Bacteria</taxon>
        <taxon>Bacillati</taxon>
        <taxon>Actinomycetota</taxon>
        <taxon>Actinomycetes</taxon>
        <taxon>Micrococcales</taxon>
        <taxon>Micrococcaceae</taxon>
        <taxon>Glutamicibacter</taxon>
    </lineage>
</organism>
<reference evidence="2 3" key="1">
    <citation type="submission" date="2019-03" db="EMBL/GenBank/DDBJ databases">
        <title>Glutamicibacter sp. LJH19 genome.</title>
        <authorList>
            <person name="Sinai Borker S."/>
            <person name="Kumar R."/>
        </authorList>
    </citation>
    <scope>NUCLEOTIDE SEQUENCE [LARGE SCALE GENOMIC DNA]</scope>
    <source>
        <strain evidence="2 3">LJH19</strain>
    </source>
</reference>
<evidence type="ECO:0000313" key="2">
    <source>
        <dbReference type="EMBL" id="TFH56233.1"/>
    </source>
</evidence>